<evidence type="ECO:0000313" key="1">
    <source>
        <dbReference type="EMBL" id="CDW36556.1"/>
    </source>
</evidence>
<organism evidence="1">
    <name type="scientific">Lepeophtheirus salmonis</name>
    <name type="common">Salmon louse</name>
    <name type="synonym">Caligus salmonis</name>
    <dbReference type="NCBI Taxonomy" id="72036"/>
    <lineage>
        <taxon>Eukaryota</taxon>
        <taxon>Metazoa</taxon>
        <taxon>Ecdysozoa</taxon>
        <taxon>Arthropoda</taxon>
        <taxon>Crustacea</taxon>
        <taxon>Multicrustacea</taxon>
        <taxon>Hexanauplia</taxon>
        <taxon>Copepoda</taxon>
        <taxon>Siphonostomatoida</taxon>
        <taxon>Caligidae</taxon>
        <taxon>Lepeophtheirus</taxon>
    </lineage>
</organism>
<reference evidence="1" key="1">
    <citation type="submission" date="2014-05" db="EMBL/GenBank/DDBJ databases">
        <authorList>
            <person name="Chronopoulou M."/>
        </authorList>
    </citation>
    <scope>NUCLEOTIDE SEQUENCE</scope>
    <source>
        <tissue evidence="1">Whole organism</tissue>
    </source>
</reference>
<dbReference type="EMBL" id="HACA01019195">
    <property type="protein sequence ID" value="CDW36556.1"/>
    <property type="molecule type" value="Transcribed_RNA"/>
</dbReference>
<name>A0A0K2UFS1_LEPSM</name>
<dbReference type="AlphaFoldDB" id="A0A0K2UFS1"/>
<sequence length="18" mass="1994">MCGAYPFLESILISKPPQ</sequence>
<accession>A0A0K2UFS1</accession>
<protein>
    <submittedName>
        <fullName evidence="1">Uncharacterized protein</fullName>
    </submittedName>
</protein>
<proteinExistence type="predicted"/>